<proteinExistence type="predicted"/>
<dbReference type="OrthoDB" id="6386488at2"/>
<evidence type="ECO:0000256" key="1">
    <source>
        <dbReference type="SAM" id="SignalP"/>
    </source>
</evidence>
<sequence>MPCLIRTFLLLSLVALAGCSVVPTAEKTIDGLILLTPVKGTHTQVLKQKVTLKKYTQAKQFLAVTRFSAQETKLVALLPTGQIFLYLIHDKNGFEERNESGIALPSKDILAMIQFTFWPESAIKLGYPESQGWQVAITPKKRDLYYKKTLLLEVKIEGENVSITHHGDNYNVDIHTFDQEVLPL</sequence>
<feature type="signal peptide" evidence="1">
    <location>
        <begin position="1"/>
        <end position="17"/>
    </location>
</feature>
<evidence type="ECO:0000313" key="3">
    <source>
        <dbReference type="Proteomes" id="UP000249898"/>
    </source>
</evidence>
<dbReference type="EMBL" id="CP016181">
    <property type="protein sequence ID" value="AWX99599.1"/>
    <property type="molecule type" value="Genomic_DNA"/>
</dbReference>
<keyword evidence="1" id="KW-0732">Signal</keyword>
<protein>
    <recommendedName>
        <fullName evidence="4">DUF3261 domain-containing protein</fullName>
    </recommendedName>
</protein>
<dbReference type="RefSeq" id="WP_112136483.1">
    <property type="nucleotide sequence ID" value="NZ_CP016181.1"/>
</dbReference>
<dbReference type="AlphaFoldDB" id="A0A2Z4PQ60"/>
<evidence type="ECO:0008006" key="4">
    <source>
        <dbReference type="Google" id="ProtNLM"/>
    </source>
</evidence>
<evidence type="ECO:0000313" key="2">
    <source>
        <dbReference type="EMBL" id="AWX99599.1"/>
    </source>
</evidence>
<reference evidence="2 3" key="1">
    <citation type="submission" date="2016-06" db="EMBL/GenBank/DDBJ databases">
        <title>The sequenced genome of the ice-adhering bacterium Marinomonas primoryensis, from Antarctica.</title>
        <authorList>
            <person name="Graham L."/>
            <person name="Vance T.D.R."/>
            <person name="Davies P.L."/>
        </authorList>
    </citation>
    <scope>NUCLEOTIDE SEQUENCE [LARGE SCALE GENOMIC DNA]</scope>
    <source>
        <strain evidence="2 3">AceL</strain>
    </source>
</reference>
<accession>A0A2Z4PQ60</accession>
<dbReference type="Proteomes" id="UP000249898">
    <property type="component" value="Chromosome"/>
</dbReference>
<organism evidence="2 3">
    <name type="scientific">Marinomonas primoryensis</name>
    <dbReference type="NCBI Taxonomy" id="178399"/>
    <lineage>
        <taxon>Bacteria</taxon>
        <taxon>Pseudomonadati</taxon>
        <taxon>Pseudomonadota</taxon>
        <taxon>Gammaproteobacteria</taxon>
        <taxon>Oceanospirillales</taxon>
        <taxon>Oceanospirillaceae</taxon>
        <taxon>Marinomonas</taxon>
    </lineage>
</organism>
<feature type="chain" id="PRO_5016232548" description="DUF3261 domain-containing protein" evidence="1">
    <location>
        <begin position="18"/>
        <end position="184"/>
    </location>
</feature>
<dbReference type="PROSITE" id="PS51257">
    <property type="entry name" value="PROKAR_LIPOPROTEIN"/>
    <property type="match status" value="1"/>
</dbReference>
<dbReference type="InterPro" id="IPR021675">
    <property type="entry name" value="DUF3261"/>
</dbReference>
<name>A0A2Z4PQ60_9GAMM</name>
<dbReference type="Pfam" id="PF11659">
    <property type="entry name" value="DUF3261"/>
    <property type="match status" value="1"/>
</dbReference>
<gene>
    <name evidence="2" type="ORF">A8139_06020</name>
</gene>